<dbReference type="EMBL" id="JBHTMB010000287">
    <property type="protein sequence ID" value="MFD1237410.1"/>
    <property type="molecule type" value="Genomic_DNA"/>
</dbReference>
<dbReference type="InterPro" id="IPR046373">
    <property type="entry name" value="Acyl-CoA_Oxase/DH_mid-dom_sf"/>
</dbReference>
<dbReference type="Gene3D" id="1.20.140.10">
    <property type="entry name" value="Butyryl-CoA Dehydrogenase, subunit A, domain 3"/>
    <property type="match status" value="1"/>
</dbReference>
<evidence type="ECO:0000256" key="1">
    <source>
        <dbReference type="ARBA" id="ARBA00022630"/>
    </source>
</evidence>
<dbReference type="RefSeq" id="WP_379653300.1">
    <property type="nucleotide sequence ID" value="NZ_JBHTMB010000287.1"/>
</dbReference>
<comment type="caution">
    <text evidence="6">The sequence shown here is derived from an EMBL/GenBank/DDBJ whole genome shotgun (WGS) entry which is preliminary data.</text>
</comment>
<proteinExistence type="predicted"/>
<protein>
    <submittedName>
        <fullName evidence="6">4-hydroxyphenylacetate 3-hydroxylase family protein</fullName>
    </submittedName>
</protein>
<dbReference type="InterPro" id="IPR036250">
    <property type="entry name" value="AcylCo_DH-like_C"/>
</dbReference>
<keyword evidence="2" id="KW-0274">FAD</keyword>
<evidence type="ECO:0000313" key="7">
    <source>
        <dbReference type="Proteomes" id="UP001597182"/>
    </source>
</evidence>
<name>A0ABW3VST2_9PSEU</name>
<dbReference type="PIRSF" id="PIRSF000331">
    <property type="entry name" value="HpaA_HpaB"/>
    <property type="match status" value="1"/>
</dbReference>
<dbReference type="SUPFAM" id="SSF56645">
    <property type="entry name" value="Acyl-CoA dehydrogenase NM domain-like"/>
    <property type="match status" value="1"/>
</dbReference>
<gene>
    <name evidence="6" type="ORF">ACFQ34_29355</name>
</gene>
<keyword evidence="1" id="KW-0285">Flavoprotein</keyword>
<evidence type="ECO:0000259" key="4">
    <source>
        <dbReference type="Pfam" id="PF03241"/>
    </source>
</evidence>
<dbReference type="Pfam" id="PF11794">
    <property type="entry name" value="HpaB_N"/>
    <property type="match status" value="1"/>
</dbReference>
<reference evidence="7" key="1">
    <citation type="journal article" date="2019" name="Int. J. Syst. Evol. Microbiol.">
        <title>The Global Catalogue of Microorganisms (GCM) 10K type strain sequencing project: providing services to taxonomists for standard genome sequencing and annotation.</title>
        <authorList>
            <consortium name="The Broad Institute Genomics Platform"/>
            <consortium name="The Broad Institute Genome Sequencing Center for Infectious Disease"/>
            <person name="Wu L."/>
            <person name="Ma J."/>
        </authorList>
    </citation>
    <scope>NUCLEOTIDE SEQUENCE [LARGE SCALE GENOMIC DNA]</scope>
    <source>
        <strain evidence="7">CCUG 49018</strain>
    </source>
</reference>
<dbReference type="SUPFAM" id="SSF47203">
    <property type="entry name" value="Acyl-CoA dehydrogenase C-terminal domain-like"/>
    <property type="match status" value="1"/>
</dbReference>
<evidence type="ECO:0000256" key="2">
    <source>
        <dbReference type="ARBA" id="ARBA00022827"/>
    </source>
</evidence>
<evidence type="ECO:0000313" key="6">
    <source>
        <dbReference type="EMBL" id="MFD1237410.1"/>
    </source>
</evidence>
<dbReference type="InterPro" id="IPR004925">
    <property type="entry name" value="HpaB/PvcC/4-BUDH"/>
</dbReference>
<feature type="domain" description="HpaB/PvcC/4-BUDH C-terminal" evidence="4">
    <location>
        <begin position="284"/>
        <end position="484"/>
    </location>
</feature>
<accession>A0ABW3VST2</accession>
<dbReference type="Proteomes" id="UP001597182">
    <property type="component" value="Unassembled WGS sequence"/>
</dbReference>
<organism evidence="6 7">
    <name type="scientific">Pseudonocardia benzenivorans</name>
    <dbReference type="NCBI Taxonomy" id="228005"/>
    <lineage>
        <taxon>Bacteria</taxon>
        <taxon>Bacillati</taxon>
        <taxon>Actinomycetota</taxon>
        <taxon>Actinomycetes</taxon>
        <taxon>Pseudonocardiales</taxon>
        <taxon>Pseudonocardiaceae</taxon>
        <taxon>Pseudonocardia</taxon>
    </lineage>
</organism>
<feature type="domain" description="HpaB/PvcC/4-BUDH N-terminal" evidence="5">
    <location>
        <begin position="5"/>
        <end position="265"/>
    </location>
</feature>
<keyword evidence="7" id="KW-1185">Reference proteome</keyword>
<keyword evidence="3" id="KW-0560">Oxidoreductase</keyword>
<dbReference type="InterPro" id="IPR009100">
    <property type="entry name" value="AcylCoA_DH/oxidase_NM_dom_sf"/>
</dbReference>
<dbReference type="Pfam" id="PF03241">
    <property type="entry name" value="HpaB"/>
    <property type="match status" value="1"/>
</dbReference>
<dbReference type="InterPro" id="IPR024674">
    <property type="entry name" value="HpaB/PvcC/4-BUDH_N"/>
</dbReference>
<dbReference type="PANTHER" id="PTHR36117">
    <property type="entry name" value="4-HYDROXYPHENYLACETATE 3-MONOOXYGENASE-RELATED"/>
    <property type="match status" value="1"/>
</dbReference>
<dbReference type="PANTHER" id="PTHR36117:SF3">
    <property type="entry name" value="4-HYDROXYPHENYLACETATE 3-MONOOXYGENASE-RELATED"/>
    <property type="match status" value="1"/>
</dbReference>
<dbReference type="Gene3D" id="1.10.3140.10">
    <property type="entry name" value="4-hydroxybutyryl-coa dehydratase, domain 1"/>
    <property type="match status" value="1"/>
</dbReference>
<sequence>MGIRTGAQYREGLRDGRTVYVNGDVVSDVTEYPAFKGIITTMAGLYDAQHDERYLDVLSYVSATTGERVSTTLMPARTAEEMNARLRCEYLRTDLTYGLMGRIPDFVNAFVLDSAESLAYMGKHEAAAKVREYLEFLRANDLATTHALIDPQSDRSKPDAPQEALQIVHETPEGITVRGARMLSTLAPVAEEIVVGPFVPRRPGEEKFALVFAIPANTPGLKIVCREPYDTGSGEFDQPLTSRFEEGDAILIFDDVFVPRDRVFVGGDLDAYNGLLPNFPGYTGLQSAVRGTAKLRFLTGLAGVVAQANGRTKSPRHQEEIGELVGYVGVAEGLLQGAALDCARQIQARERRQAGETLTPQPGEPLQDTPIGLSATMVFFPHVLARAVDVVPMVAGSGVIAMTEKDFNNPELTGLLERFMHGPDFPAERRLQVMRMAWDATGGQFGSRQALYERLYSGDPVGNRLRFFGMPKRSECEDLVLRLLTS</sequence>
<evidence type="ECO:0000259" key="5">
    <source>
        <dbReference type="Pfam" id="PF11794"/>
    </source>
</evidence>
<evidence type="ECO:0000256" key="3">
    <source>
        <dbReference type="ARBA" id="ARBA00023002"/>
    </source>
</evidence>
<dbReference type="InterPro" id="IPR024719">
    <property type="entry name" value="HpaB/PvcC/4-BUDH_C"/>
</dbReference>
<dbReference type="Gene3D" id="2.40.110.10">
    <property type="entry name" value="Butyryl-CoA Dehydrogenase, subunit A, domain 2"/>
    <property type="match status" value="1"/>
</dbReference>